<dbReference type="Proteomes" id="UP001175097">
    <property type="component" value="Unassembled WGS sequence"/>
</dbReference>
<evidence type="ECO:0000313" key="3">
    <source>
        <dbReference type="Proteomes" id="UP001175097"/>
    </source>
</evidence>
<dbReference type="InterPro" id="IPR019302">
    <property type="entry name" value="CAP12/PCTIR_TIR_dom"/>
</dbReference>
<reference evidence="2" key="1">
    <citation type="submission" date="2023-03" db="EMBL/GenBank/DDBJ databases">
        <title>MT1 and MT2 Draft Genomes of Novel Species.</title>
        <authorList>
            <person name="Venkateswaran K."/>
        </authorList>
    </citation>
    <scope>NUCLEOTIDE SEQUENCE</scope>
    <source>
        <strain evidence="2">F6_3S_P_2</strain>
    </source>
</reference>
<comment type="caution">
    <text evidence="2">The sequence shown here is derived from an EMBL/GenBank/DDBJ whole genome shotgun (WGS) entry which is preliminary data.</text>
</comment>
<organism evidence="2 3">
    <name type="scientific">Sporosarcina highlanderae</name>
    <dbReference type="NCBI Taxonomy" id="3035916"/>
    <lineage>
        <taxon>Bacteria</taxon>
        <taxon>Bacillati</taxon>
        <taxon>Bacillota</taxon>
        <taxon>Bacilli</taxon>
        <taxon>Bacillales</taxon>
        <taxon>Caryophanaceae</taxon>
        <taxon>Sporosarcina</taxon>
    </lineage>
</organism>
<protein>
    <submittedName>
        <fullName evidence="2">Nucleotide-binding protein</fullName>
    </submittedName>
</protein>
<keyword evidence="3" id="KW-1185">Reference proteome</keyword>
<dbReference type="RefSeq" id="WP_301244111.1">
    <property type="nucleotide sequence ID" value="NZ_JAROCC010000009.1"/>
</dbReference>
<dbReference type="EMBL" id="JAROCC010000009">
    <property type="protein sequence ID" value="MDN4608192.1"/>
    <property type="molecule type" value="Genomic_DNA"/>
</dbReference>
<feature type="domain" description="CD-NTase-associated protein 12/Pycsar effector protein TIR" evidence="1">
    <location>
        <begin position="7"/>
        <end position="133"/>
    </location>
</feature>
<accession>A0ABT8JUZ2</accession>
<evidence type="ECO:0000259" key="1">
    <source>
        <dbReference type="Pfam" id="PF10137"/>
    </source>
</evidence>
<sequence length="342" mass="39051">MKQNKPKVFIGSSREAIPYATAVHEDLRYVAEVTPWFAGTFNPLKYTMEDLETQLDYNDFAVFICSPDDIINIRGATFLITRDNTLFEMGLFWGKLRRGRVFYLIPDLTPKEISGMKIEDYHLLSDLVGINPLLYEIRSTPNPAASVSIACGRIKSIIQELGFYLDPKIELEKAQLRQKERDAVSLFLLKLAKELIQSDKHRLYEFLTDALRSVYAIHPGFNIDGVGVWKKVGTEGLKHVAGKVGNVNFYSFGANDGLEENHPDRVLVIDCYIKGEEIIFLTKEHLFKTYLICYPIGKELVLTVTITGNEVLTDEETVNHIFANEELIKTINYLFWEVLLND</sequence>
<proteinExistence type="predicted"/>
<evidence type="ECO:0000313" key="2">
    <source>
        <dbReference type="EMBL" id="MDN4608192.1"/>
    </source>
</evidence>
<dbReference type="Pfam" id="PF10137">
    <property type="entry name" value="CAP12-PCTIR_TIR"/>
    <property type="match status" value="1"/>
</dbReference>
<name>A0ABT8JUZ2_9BACL</name>
<gene>
    <name evidence="2" type="ORF">P5G49_12005</name>
</gene>